<protein>
    <recommendedName>
        <fullName evidence="1">Thiol:disulfide interchange protein</fullName>
    </recommendedName>
</protein>
<dbReference type="Proteomes" id="UP000005089">
    <property type="component" value="Unassembled WGS sequence"/>
</dbReference>
<dbReference type="GO" id="GO:0042597">
    <property type="term" value="C:periplasmic space"/>
    <property type="evidence" value="ECO:0007669"/>
    <property type="project" value="UniProtKB-SubCell"/>
</dbReference>
<dbReference type="PANTHER" id="PTHR35272">
    <property type="entry name" value="THIOL:DISULFIDE INTERCHANGE PROTEIN DSBC-RELATED"/>
    <property type="match status" value="1"/>
</dbReference>
<proteinExistence type="inferred from homology"/>
<dbReference type="InterPro" id="IPR051470">
    <property type="entry name" value="Thiol:disulfide_interchange"/>
</dbReference>
<dbReference type="HOGENOM" id="CLU_1234026_0_0_4"/>
<accession>C3XAA0</accession>
<dbReference type="PANTHER" id="PTHR35272:SF3">
    <property type="entry name" value="THIOL:DISULFIDE INTERCHANGE PROTEIN DSBC"/>
    <property type="match status" value="1"/>
</dbReference>
<keyword evidence="1" id="KW-0574">Periplasm</keyword>
<keyword evidence="1" id="KW-0732">Signal</keyword>
<dbReference type="InterPro" id="IPR033954">
    <property type="entry name" value="DiS-bond_Isoase_DsbC/G"/>
</dbReference>
<dbReference type="CDD" id="cd03020">
    <property type="entry name" value="DsbA_DsbC_DsbG"/>
    <property type="match status" value="1"/>
</dbReference>
<feature type="region of interest" description="Disordered" evidence="2">
    <location>
        <begin position="204"/>
        <end position="224"/>
    </location>
</feature>
<comment type="similarity">
    <text evidence="1">Belongs to the thioredoxin family. DsbC subfamily.</text>
</comment>
<keyword evidence="5" id="KW-1185">Reference proteome</keyword>
<evidence type="ECO:0000259" key="3">
    <source>
        <dbReference type="Pfam" id="PF13098"/>
    </source>
</evidence>
<dbReference type="eggNOG" id="COG1651">
    <property type="taxonomic scope" value="Bacteria"/>
</dbReference>
<evidence type="ECO:0000313" key="4">
    <source>
        <dbReference type="EMBL" id="EEO30126.1"/>
    </source>
</evidence>
<sequence>MSESRRFLNIPVQFDYSPVEEKCACCFYFPSYATNHRTDSFPFFCVRSRVSFPISLSFSFCCLCIRYDFGHIFINERERRPHMEKIGLPKELAIKIVKGDGKRVIAVFADPNCHYCQQFEDGLRQVDNITIYVFPYNILSVDSMYLSHAIWCSPDPAKAWDDWMVERKRPPAAKPGCAFPNDDILKLGEELQIRATPTIYFADGTREEGSIPPEALEEKLDSIK</sequence>
<dbReference type="AlphaFoldDB" id="C3XAA0"/>
<evidence type="ECO:0000256" key="1">
    <source>
        <dbReference type="RuleBase" id="RU364038"/>
    </source>
</evidence>
<dbReference type="Gene3D" id="3.40.30.10">
    <property type="entry name" value="Glutaredoxin"/>
    <property type="match status" value="1"/>
</dbReference>
<evidence type="ECO:0000313" key="5">
    <source>
        <dbReference type="Proteomes" id="UP000005089"/>
    </source>
</evidence>
<keyword evidence="1" id="KW-0676">Redox-active center</keyword>
<dbReference type="Pfam" id="PF13098">
    <property type="entry name" value="Thioredoxin_2"/>
    <property type="match status" value="1"/>
</dbReference>
<dbReference type="InterPro" id="IPR036249">
    <property type="entry name" value="Thioredoxin-like_sf"/>
</dbReference>
<dbReference type="EMBL" id="GG658170">
    <property type="protein sequence ID" value="EEO30126.1"/>
    <property type="molecule type" value="Genomic_DNA"/>
</dbReference>
<evidence type="ECO:0000256" key="2">
    <source>
        <dbReference type="SAM" id="MobiDB-lite"/>
    </source>
</evidence>
<gene>
    <name evidence="4" type="ORF">OFBG_01154</name>
</gene>
<reference evidence="4 5" key="1">
    <citation type="submission" date="2009-02" db="EMBL/GenBank/DDBJ databases">
        <title>The Genome Sequence of Oxalobacter formigenes OXCC13.</title>
        <authorList>
            <consortium name="The Broad Institute Genome Sequencing Platform"/>
            <person name="Ward D."/>
            <person name="Young S.K."/>
            <person name="Kodira C.D."/>
            <person name="Zeng Q."/>
            <person name="Koehrsen M."/>
            <person name="Alvarado L."/>
            <person name="Berlin A."/>
            <person name="Borenstein D."/>
            <person name="Chen Z."/>
            <person name="Engels R."/>
            <person name="Freedman E."/>
            <person name="Gellesch M."/>
            <person name="Goldberg J."/>
            <person name="Griggs A."/>
            <person name="Gujja S."/>
            <person name="Heiman D."/>
            <person name="Hepburn T."/>
            <person name="Howarth C."/>
            <person name="Jen D."/>
            <person name="Larson L."/>
            <person name="Lewis B."/>
            <person name="Mehta T."/>
            <person name="Park D."/>
            <person name="Pearson M."/>
            <person name="Roberts A."/>
            <person name="Saif S."/>
            <person name="Shea T."/>
            <person name="Shenoy N."/>
            <person name="Sisk P."/>
            <person name="Stolte C."/>
            <person name="Sykes S."/>
            <person name="Walk T."/>
            <person name="White J."/>
            <person name="Yandava C."/>
            <person name="Allison M.J."/>
            <person name="Lander E."/>
            <person name="Nusbaum C."/>
            <person name="Galagan J."/>
            <person name="Birren B."/>
        </authorList>
    </citation>
    <scope>NUCLEOTIDE SEQUENCE [LARGE SCALE GENOMIC DNA]</scope>
    <source>
        <strain evidence="4 5">OXCC13</strain>
    </source>
</reference>
<comment type="subcellular location">
    <subcellularLocation>
        <location evidence="1">Periplasm</location>
    </subcellularLocation>
</comment>
<organism evidence="4 5">
    <name type="scientific">Oxalobacter formigenes OXCC13</name>
    <dbReference type="NCBI Taxonomy" id="556269"/>
    <lineage>
        <taxon>Bacteria</taxon>
        <taxon>Pseudomonadati</taxon>
        <taxon>Pseudomonadota</taxon>
        <taxon>Betaproteobacteria</taxon>
        <taxon>Burkholderiales</taxon>
        <taxon>Oxalobacteraceae</taxon>
        <taxon>Oxalobacter</taxon>
    </lineage>
</organism>
<dbReference type="STRING" id="847.BRW83_0985"/>
<dbReference type="InterPro" id="IPR012336">
    <property type="entry name" value="Thioredoxin-like_fold"/>
</dbReference>
<dbReference type="SUPFAM" id="SSF52833">
    <property type="entry name" value="Thioredoxin-like"/>
    <property type="match status" value="1"/>
</dbReference>
<name>C3XAA0_OXAFO</name>
<feature type="domain" description="Thioredoxin-like fold" evidence="3">
    <location>
        <begin position="97"/>
        <end position="220"/>
    </location>
</feature>
<comment type="function">
    <text evidence="1">Required for disulfide bond formation in some periplasmic proteins. Acts by transferring its disulfide bond to other proteins and is reduced in the process.</text>
</comment>